<dbReference type="CDD" id="cd00673">
    <property type="entry name" value="AlaRS_core"/>
    <property type="match status" value="1"/>
</dbReference>
<evidence type="ECO:0000256" key="2">
    <source>
        <dbReference type="ARBA" id="ARBA00008226"/>
    </source>
</evidence>
<dbReference type="SUPFAM" id="SSF50447">
    <property type="entry name" value="Translation proteins"/>
    <property type="match status" value="1"/>
</dbReference>
<dbReference type="FunFam" id="3.30.980.10:FF:000004">
    <property type="entry name" value="Alanine--tRNA ligase, cytoplasmic"/>
    <property type="match status" value="1"/>
</dbReference>
<dbReference type="SMART" id="SM00863">
    <property type="entry name" value="tRNA_SAD"/>
    <property type="match status" value="1"/>
</dbReference>
<keyword evidence="8" id="KW-0067">ATP-binding</keyword>
<dbReference type="PANTHER" id="PTHR11777">
    <property type="entry name" value="ALANYL-TRNA SYNTHETASE"/>
    <property type="match status" value="1"/>
</dbReference>
<keyword evidence="7" id="KW-0547">Nucleotide-binding</keyword>
<dbReference type="Gene3D" id="3.30.54.20">
    <property type="match status" value="1"/>
</dbReference>
<keyword evidence="6" id="KW-0436">Ligase</keyword>
<dbReference type="NCBIfam" id="TIGR00344">
    <property type="entry name" value="alaS"/>
    <property type="match status" value="1"/>
</dbReference>
<dbReference type="SUPFAM" id="SSF55681">
    <property type="entry name" value="Class II aaRS and biotin synthetases"/>
    <property type="match status" value="1"/>
</dbReference>
<dbReference type="Gene3D" id="3.30.930.10">
    <property type="entry name" value="Bira Bifunctional Protein, Domain 2"/>
    <property type="match status" value="1"/>
</dbReference>
<dbReference type="InterPro" id="IPR023033">
    <property type="entry name" value="Ala_tRNA_ligase_euk/bac"/>
</dbReference>
<evidence type="ECO:0000256" key="9">
    <source>
        <dbReference type="ARBA" id="ARBA00022884"/>
    </source>
</evidence>
<dbReference type="Gene3D" id="3.10.310.40">
    <property type="match status" value="1"/>
</dbReference>
<dbReference type="GO" id="GO:0002161">
    <property type="term" value="F:aminoacyl-tRNA deacylase activity"/>
    <property type="evidence" value="ECO:0007669"/>
    <property type="project" value="TreeGrafter"/>
</dbReference>
<dbReference type="EMBL" id="UINC01017805">
    <property type="protein sequence ID" value="SVA74223.1"/>
    <property type="molecule type" value="Genomic_DNA"/>
</dbReference>
<dbReference type="InterPro" id="IPR018164">
    <property type="entry name" value="Ala-tRNA-synth_IIc_N"/>
</dbReference>
<keyword evidence="10" id="KW-0648">Protein biosynthesis</keyword>
<dbReference type="PRINTS" id="PR00980">
    <property type="entry name" value="TRNASYNTHALA"/>
</dbReference>
<evidence type="ECO:0000256" key="5">
    <source>
        <dbReference type="ARBA" id="ARBA00022555"/>
    </source>
</evidence>
<dbReference type="HAMAP" id="MF_00036_B">
    <property type="entry name" value="Ala_tRNA_synth_B"/>
    <property type="match status" value="1"/>
</dbReference>
<feature type="domain" description="Alanyl-transfer RNA synthetases family profile" evidence="12">
    <location>
        <begin position="6"/>
        <end position="699"/>
    </location>
</feature>
<name>A0A381YCF6_9ZZZZ</name>
<evidence type="ECO:0000256" key="7">
    <source>
        <dbReference type="ARBA" id="ARBA00022741"/>
    </source>
</evidence>
<evidence type="ECO:0000313" key="13">
    <source>
        <dbReference type="EMBL" id="SVA74223.1"/>
    </source>
</evidence>
<evidence type="ECO:0000256" key="1">
    <source>
        <dbReference type="ARBA" id="ARBA00001947"/>
    </source>
</evidence>
<comment type="similarity">
    <text evidence="2">Belongs to the class-II aminoacyl-tRNA synthetase family.</text>
</comment>
<dbReference type="InterPro" id="IPR050058">
    <property type="entry name" value="Ala-tRNA_ligase"/>
</dbReference>
<dbReference type="InterPro" id="IPR018165">
    <property type="entry name" value="Ala-tRNA-synth_IIc_core"/>
</dbReference>
<dbReference type="InterPro" id="IPR018163">
    <property type="entry name" value="Thr/Ala-tRNA-synth_IIc_edit"/>
</dbReference>
<keyword evidence="11" id="KW-0030">Aminoacyl-tRNA synthetase</keyword>
<dbReference type="GO" id="GO:0006419">
    <property type="term" value="P:alanyl-tRNA aminoacylation"/>
    <property type="evidence" value="ECO:0007669"/>
    <property type="project" value="InterPro"/>
</dbReference>
<sequence>MAEKLLTANGVRRAFVDFFAERDHHHEPSGSLIPHDRTLLFTVAGMVPFKPYFVGEQPAPWLRAVTVQKCVRAGGKHNDLDEVGRTSRHLTFFEMMGNFSFGDYFKSQACAYAWEFVTNHLGLDPGRLWVTVHLSDDEAAAIWEDEVGVPAERIQRLDEENYWKMADTGPCGPCSEIFWDRGPEFGDDGGPAHGDEERFIEIWNLVFMQFEQHEDGSMTPLPTPCIDTGLGLERVLSVLQGVESVWDTDEFVRLLAIIGDLTGVAYPSGDRTDVSMRILADHARSSSFLISDGVFPSNEDRGYVLRRIIRRAVRHAWLLGVEDPIMPELVDAVVAIMGVDYPDLERNHGFVRDVLDREERRFRETLRTGSTILDDALAGLGEGDVLDGGVAFKLHDTYGFPLEVTEEICAECQVDVDLDGFRAAMAEQQDRARSARKGPAVGSGDDGLPALLERHGPTHFVGHQDDEADAVVLHVGDGTVVLDRTPFYAEAGGQVGDTGTIASETGHLRVLDTTLALDALHVHHVETLDGTVQAGQQVRAGIDGDRRSAIRRNHTATHILHWALRDVLGDHVKQQGSYVGPDRLRFDFSHFEGMTPEQVVAVEDRANAQILSNFDCRHLEVTRQEAESMGAIAFFGDKYGETVRVLEAGPHSLEFCGGTHVSALGDIGMVKIISEGSIGSNIRRLEALTGTASLDRLRDSEQALASAAELIGVPVDDLLQGLGRRLDELGELRRSIGDLRRGAALGRADDLAADATDGLVVAEVPDIDRDSLRDLAVAVRDHDGVRAVVLGTVPAGGGVAMVAAVAADSALDAGALLADAAKTIGGGGRPNPDLTVVGGKSPEHLAEALEQARAAALAG</sequence>
<evidence type="ECO:0000256" key="6">
    <source>
        <dbReference type="ARBA" id="ARBA00022598"/>
    </source>
</evidence>
<evidence type="ECO:0000256" key="4">
    <source>
        <dbReference type="ARBA" id="ARBA00017959"/>
    </source>
</evidence>
<gene>
    <name evidence="13" type="ORF">METZ01_LOCUS127077</name>
</gene>
<evidence type="ECO:0000256" key="8">
    <source>
        <dbReference type="ARBA" id="ARBA00022840"/>
    </source>
</evidence>
<dbReference type="InterPro" id="IPR009000">
    <property type="entry name" value="Transl_B-barrel_sf"/>
</dbReference>
<dbReference type="InterPro" id="IPR002318">
    <property type="entry name" value="Ala-tRNA-lgiase_IIc"/>
</dbReference>
<dbReference type="GO" id="GO:0000049">
    <property type="term" value="F:tRNA binding"/>
    <property type="evidence" value="ECO:0007669"/>
    <property type="project" value="UniProtKB-KW"/>
</dbReference>
<dbReference type="PROSITE" id="PS50860">
    <property type="entry name" value="AA_TRNA_LIGASE_II_ALA"/>
    <property type="match status" value="1"/>
</dbReference>
<proteinExistence type="inferred from homology"/>
<evidence type="ECO:0000256" key="3">
    <source>
        <dbReference type="ARBA" id="ARBA00013168"/>
    </source>
</evidence>
<reference evidence="13" key="1">
    <citation type="submission" date="2018-05" db="EMBL/GenBank/DDBJ databases">
        <authorList>
            <person name="Lanie J.A."/>
            <person name="Ng W.-L."/>
            <person name="Kazmierczak K.M."/>
            <person name="Andrzejewski T.M."/>
            <person name="Davidsen T.M."/>
            <person name="Wayne K.J."/>
            <person name="Tettelin H."/>
            <person name="Glass J.I."/>
            <person name="Rusch D."/>
            <person name="Podicherti R."/>
            <person name="Tsui H.-C.T."/>
            <person name="Winkler M.E."/>
        </authorList>
    </citation>
    <scope>NUCLEOTIDE SEQUENCE</scope>
</reference>
<dbReference type="GO" id="GO:0005524">
    <property type="term" value="F:ATP binding"/>
    <property type="evidence" value="ECO:0007669"/>
    <property type="project" value="UniProtKB-KW"/>
</dbReference>
<dbReference type="AlphaFoldDB" id="A0A381YCF6"/>
<keyword evidence="5" id="KW-0820">tRNA-binding</keyword>
<dbReference type="GO" id="GO:0004813">
    <property type="term" value="F:alanine-tRNA ligase activity"/>
    <property type="evidence" value="ECO:0007669"/>
    <property type="project" value="UniProtKB-EC"/>
</dbReference>
<dbReference type="InterPro" id="IPR045864">
    <property type="entry name" value="aa-tRNA-synth_II/BPL/LPL"/>
</dbReference>
<dbReference type="InterPro" id="IPR012947">
    <property type="entry name" value="tRNA_SAD"/>
</dbReference>
<organism evidence="13">
    <name type="scientific">marine metagenome</name>
    <dbReference type="NCBI Taxonomy" id="408172"/>
    <lineage>
        <taxon>unclassified sequences</taxon>
        <taxon>metagenomes</taxon>
        <taxon>ecological metagenomes</taxon>
    </lineage>
</organism>
<dbReference type="EC" id="6.1.1.7" evidence="3"/>
<dbReference type="SUPFAM" id="SSF101353">
    <property type="entry name" value="Putative anticodon-binding domain of alanyl-tRNA synthetase (AlaRS)"/>
    <property type="match status" value="1"/>
</dbReference>
<evidence type="ECO:0000256" key="10">
    <source>
        <dbReference type="ARBA" id="ARBA00022917"/>
    </source>
</evidence>
<protein>
    <recommendedName>
        <fullName evidence="4">Alanine--tRNA ligase</fullName>
        <ecNumber evidence="3">6.1.1.7</ecNumber>
    </recommendedName>
</protein>
<evidence type="ECO:0000256" key="11">
    <source>
        <dbReference type="ARBA" id="ARBA00023146"/>
    </source>
</evidence>
<dbReference type="PANTHER" id="PTHR11777:SF9">
    <property type="entry name" value="ALANINE--TRNA LIGASE, CYTOPLASMIC"/>
    <property type="match status" value="1"/>
</dbReference>
<dbReference type="Pfam" id="PF07973">
    <property type="entry name" value="tRNA_SAD"/>
    <property type="match status" value="1"/>
</dbReference>
<dbReference type="GO" id="GO:0005829">
    <property type="term" value="C:cytosol"/>
    <property type="evidence" value="ECO:0007669"/>
    <property type="project" value="TreeGrafter"/>
</dbReference>
<evidence type="ECO:0000259" key="12">
    <source>
        <dbReference type="PROSITE" id="PS50860"/>
    </source>
</evidence>
<accession>A0A381YCF6</accession>
<dbReference type="Gene3D" id="3.30.980.10">
    <property type="entry name" value="Threonyl-trna Synthetase, Chain A, domain 2"/>
    <property type="match status" value="1"/>
</dbReference>
<dbReference type="SUPFAM" id="SSF55186">
    <property type="entry name" value="ThrRS/AlaRS common domain"/>
    <property type="match status" value="1"/>
</dbReference>
<dbReference type="FunFam" id="3.30.930.10:FF:000004">
    <property type="entry name" value="Alanine--tRNA ligase"/>
    <property type="match status" value="1"/>
</dbReference>
<comment type="cofactor">
    <cofactor evidence="1">
        <name>Zn(2+)</name>
        <dbReference type="ChEBI" id="CHEBI:29105"/>
    </cofactor>
</comment>
<dbReference type="Pfam" id="PF01411">
    <property type="entry name" value="tRNA-synt_2c"/>
    <property type="match status" value="1"/>
</dbReference>
<dbReference type="Gene3D" id="2.40.30.130">
    <property type="match status" value="1"/>
</dbReference>
<keyword evidence="9" id="KW-0694">RNA-binding</keyword>
<dbReference type="InterPro" id="IPR018162">
    <property type="entry name" value="Ala-tRNA-ligase_IIc_anticod-bd"/>
</dbReference>